<dbReference type="EMBL" id="JBHSSD010000035">
    <property type="protein sequence ID" value="MFC6164587.1"/>
    <property type="molecule type" value="Genomic_DNA"/>
</dbReference>
<reference evidence="2" key="1">
    <citation type="journal article" date="2019" name="Int. J. Syst. Evol. Microbiol.">
        <title>The Global Catalogue of Microorganisms (GCM) 10K type strain sequencing project: providing services to taxonomists for standard genome sequencing and annotation.</title>
        <authorList>
            <consortium name="The Broad Institute Genomics Platform"/>
            <consortium name="The Broad Institute Genome Sequencing Center for Infectious Disease"/>
            <person name="Wu L."/>
            <person name="Ma J."/>
        </authorList>
    </citation>
    <scope>NUCLEOTIDE SEQUENCE [LARGE SCALE GENOMIC DNA]</scope>
    <source>
        <strain evidence="2">CCM 8932</strain>
    </source>
</reference>
<sequence>MDHYTFRKFDLELDQRHKYNMKNVQQAYLFLKAEVYLYQYCYVYAGNKTIKFATNRADFMHLCGVGYQGKIQESIFCEI</sequence>
<comment type="caution">
    <text evidence="1">The sequence shown here is derived from an EMBL/GenBank/DDBJ whole genome shotgun (WGS) entry which is preliminary data.</text>
</comment>
<organism evidence="1 2">
    <name type="scientific">Lactiplantibacillus dongliensis</name>
    <dbReference type="NCBI Taxonomy" id="2559919"/>
    <lineage>
        <taxon>Bacteria</taxon>
        <taxon>Bacillati</taxon>
        <taxon>Bacillota</taxon>
        <taxon>Bacilli</taxon>
        <taxon>Lactobacillales</taxon>
        <taxon>Lactobacillaceae</taxon>
        <taxon>Lactiplantibacillus</taxon>
    </lineage>
</organism>
<accession>A0ABW1R7E9</accession>
<evidence type="ECO:0008006" key="3">
    <source>
        <dbReference type="Google" id="ProtNLM"/>
    </source>
</evidence>
<keyword evidence="2" id="KW-1185">Reference proteome</keyword>
<evidence type="ECO:0000313" key="2">
    <source>
        <dbReference type="Proteomes" id="UP001596253"/>
    </source>
</evidence>
<protein>
    <recommendedName>
        <fullName evidence="3">Phage-Barnase-EndoU-ColicinE5/D-RelE like nuclease 4 domain-containing protein</fullName>
    </recommendedName>
</protein>
<dbReference type="Proteomes" id="UP001596253">
    <property type="component" value="Unassembled WGS sequence"/>
</dbReference>
<name>A0ABW1R7E9_9LACO</name>
<proteinExistence type="predicted"/>
<gene>
    <name evidence="1" type="ORF">ACFP3T_07895</name>
</gene>
<dbReference type="RefSeq" id="WP_137639372.1">
    <property type="nucleotide sequence ID" value="NZ_BJDK01000005.1"/>
</dbReference>
<evidence type="ECO:0000313" key="1">
    <source>
        <dbReference type="EMBL" id="MFC6164587.1"/>
    </source>
</evidence>